<dbReference type="InterPro" id="IPR017972">
    <property type="entry name" value="Cyt_P450_CS"/>
</dbReference>
<evidence type="ECO:0000256" key="9">
    <source>
        <dbReference type="PIRSR" id="PIRSR602401-1"/>
    </source>
</evidence>
<sequence length="545" mass="60981">MHALASFPLLPVALSSLALYLVHVLYSRRRRLPLPPGPRGWPVIGNLFDLPAHYRWITFAEWGKKYGDIVYTSITGRPIIILNSLKVADDIIVERSVLNSDRPKSTFSGDLVGWNDTLVMLNYGEPFRQTRRYIHQLIGTKVNVCQFSHTREIETRRFLLHMLEKPGELQEGARIAISSFILRLSHGYTVDTTKPDPLVELARTAIHDFTVANEPGALLVDSLPILRYVPDWFPGAGFKQMARNFRRSFEQLVDVPFEFVKKQVAAGKALRSFTSAMLEEGASPEEQFLIKWTAISLDTGGVDTLTCIPLLCAIQSVATICTLFLAMVLHPEVQKKAQAEIDAHIGSSRLPTWDDKEKLPYISAVLQEVLRWNPPAPLGTPHKSSEDDAYGEYFIPKGATIVGNIWAMCHDERVYSEPMKFNPERFLGEDPEPEPFAAIFGFGRRACPGRQLAEVSLFVYTAMILATLNISRARDANGFEVVPPAEFASNLISHPKPFKYRVGPRSPVTELLIRHVDEECPRSKGDATLLPPHVQAIPATGPPLK</sequence>
<dbReference type="GO" id="GO:0005506">
    <property type="term" value="F:iron ion binding"/>
    <property type="evidence" value="ECO:0007669"/>
    <property type="project" value="InterPro"/>
</dbReference>
<evidence type="ECO:0000313" key="11">
    <source>
        <dbReference type="EMBL" id="THH08681.1"/>
    </source>
</evidence>
<keyword evidence="4 9" id="KW-0349">Heme</keyword>
<evidence type="ECO:0008006" key="13">
    <source>
        <dbReference type="Google" id="ProtNLM"/>
    </source>
</evidence>
<proteinExistence type="inferred from homology"/>
<protein>
    <recommendedName>
        <fullName evidence="13">Cytochrome P450</fullName>
    </recommendedName>
</protein>
<dbReference type="PRINTS" id="PR00385">
    <property type="entry name" value="P450"/>
</dbReference>
<dbReference type="InterPro" id="IPR050364">
    <property type="entry name" value="Cytochrome_P450_fung"/>
</dbReference>
<evidence type="ECO:0000256" key="1">
    <source>
        <dbReference type="ARBA" id="ARBA00001971"/>
    </source>
</evidence>
<keyword evidence="5 9" id="KW-0479">Metal-binding</keyword>
<dbReference type="Proteomes" id="UP000310158">
    <property type="component" value="Unassembled WGS sequence"/>
</dbReference>
<evidence type="ECO:0000313" key="12">
    <source>
        <dbReference type="Proteomes" id="UP000310158"/>
    </source>
</evidence>
<dbReference type="GO" id="GO:0004497">
    <property type="term" value="F:monooxygenase activity"/>
    <property type="evidence" value="ECO:0007669"/>
    <property type="project" value="UniProtKB-KW"/>
</dbReference>
<dbReference type="PANTHER" id="PTHR46300:SF12">
    <property type="entry name" value="P450, PUTATIVE (EUROFUNG)-RELATED"/>
    <property type="match status" value="1"/>
</dbReference>
<dbReference type="InterPro" id="IPR036396">
    <property type="entry name" value="Cyt_P450_sf"/>
</dbReference>
<dbReference type="EMBL" id="SGPL01000681">
    <property type="protein sequence ID" value="THH08681.1"/>
    <property type="molecule type" value="Genomic_DNA"/>
</dbReference>
<dbReference type="PRINTS" id="PR00463">
    <property type="entry name" value="EP450I"/>
</dbReference>
<evidence type="ECO:0000256" key="2">
    <source>
        <dbReference type="ARBA" id="ARBA00005179"/>
    </source>
</evidence>
<name>A0A4S4LBZ1_9AGAM</name>
<keyword evidence="6 10" id="KW-0560">Oxidoreductase</keyword>
<keyword evidence="8 10" id="KW-0503">Monooxygenase</keyword>
<gene>
    <name evidence="11" type="ORF">EW146_g8915</name>
</gene>
<keyword evidence="12" id="KW-1185">Reference proteome</keyword>
<dbReference type="PROSITE" id="PS00086">
    <property type="entry name" value="CYTOCHROME_P450"/>
    <property type="match status" value="1"/>
</dbReference>
<dbReference type="Gene3D" id="1.10.630.10">
    <property type="entry name" value="Cytochrome P450"/>
    <property type="match status" value="1"/>
</dbReference>
<evidence type="ECO:0000256" key="3">
    <source>
        <dbReference type="ARBA" id="ARBA00010617"/>
    </source>
</evidence>
<evidence type="ECO:0000256" key="6">
    <source>
        <dbReference type="ARBA" id="ARBA00023002"/>
    </source>
</evidence>
<dbReference type="InterPro" id="IPR002401">
    <property type="entry name" value="Cyt_P450_E_grp-I"/>
</dbReference>
<organism evidence="11 12">
    <name type="scientific">Bondarzewia mesenterica</name>
    <dbReference type="NCBI Taxonomy" id="1095465"/>
    <lineage>
        <taxon>Eukaryota</taxon>
        <taxon>Fungi</taxon>
        <taxon>Dikarya</taxon>
        <taxon>Basidiomycota</taxon>
        <taxon>Agaricomycotina</taxon>
        <taxon>Agaricomycetes</taxon>
        <taxon>Russulales</taxon>
        <taxon>Bondarzewiaceae</taxon>
        <taxon>Bondarzewia</taxon>
    </lineage>
</organism>
<dbReference type="CDD" id="cd11065">
    <property type="entry name" value="CYP64-like"/>
    <property type="match status" value="1"/>
</dbReference>
<dbReference type="GO" id="GO:0016705">
    <property type="term" value="F:oxidoreductase activity, acting on paired donors, with incorporation or reduction of molecular oxygen"/>
    <property type="evidence" value="ECO:0007669"/>
    <property type="project" value="InterPro"/>
</dbReference>
<dbReference type="AlphaFoldDB" id="A0A4S4LBZ1"/>
<evidence type="ECO:0000256" key="4">
    <source>
        <dbReference type="ARBA" id="ARBA00022617"/>
    </source>
</evidence>
<dbReference type="Pfam" id="PF00067">
    <property type="entry name" value="p450"/>
    <property type="match status" value="1"/>
</dbReference>
<evidence type="ECO:0000256" key="8">
    <source>
        <dbReference type="ARBA" id="ARBA00023033"/>
    </source>
</evidence>
<reference evidence="11 12" key="1">
    <citation type="submission" date="2019-02" db="EMBL/GenBank/DDBJ databases">
        <title>Genome sequencing of the rare red list fungi Bondarzewia mesenterica.</title>
        <authorList>
            <person name="Buettner E."/>
            <person name="Kellner H."/>
        </authorList>
    </citation>
    <scope>NUCLEOTIDE SEQUENCE [LARGE SCALE GENOMIC DNA]</scope>
    <source>
        <strain evidence="11 12">DSM 108281</strain>
    </source>
</reference>
<comment type="caution">
    <text evidence="11">The sequence shown here is derived from an EMBL/GenBank/DDBJ whole genome shotgun (WGS) entry which is preliminary data.</text>
</comment>
<keyword evidence="7 9" id="KW-0408">Iron</keyword>
<dbReference type="PANTHER" id="PTHR46300">
    <property type="entry name" value="P450, PUTATIVE (EUROFUNG)-RELATED-RELATED"/>
    <property type="match status" value="1"/>
</dbReference>
<evidence type="ECO:0000256" key="10">
    <source>
        <dbReference type="RuleBase" id="RU000461"/>
    </source>
</evidence>
<comment type="cofactor">
    <cofactor evidence="1 9">
        <name>heme</name>
        <dbReference type="ChEBI" id="CHEBI:30413"/>
    </cofactor>
</comment>
<comment type="similarity">
    <text evidence="3 10">Belongs to the cytochrome P450 family.</text>
</comment>
<feature type="binding site" description="axial binding residue" evidence="9">
    <location>
        <position position="447"/>
    </location>
    <ligand>
        <name>heme</name>
        <dbReference type="ChEBI" id="CHEBI:30413"/>
    </ligand>
    <ligandPart>
        <name>Fe</name>
        <dbReference type="ChEBI" id="CHEBI:18248"/>
    </ligandPart>
</feature>
<comment type="pathway">
    <text evidence="2">Secondary metabolite biosynthesis.</text>
</comment>
<dbReference type="GO" id="GO:0020037">
    <property type="term" value="F:heme binding"/>
    <property type="evidence" value="ECO:0007669"/>
    <property type="project" value="InterPro"/>
</dbReference>
<dbReference type="OrthoDB" id="2789670at2759"/>
<dbReference type="SUPFAM" id="SSF48264">
    <property type="entry name" value="Cytochrome P450"/>
    <property type="match status" value="1"/>
</dbReference>
<accession>A0A4S4LBZ1</accession>
<evidence type="ECO:0000256" key="7">
    <source>
        <dbReference type="ARBA" id="ARBA00023004"/>
    </source>
</evidence>
<dbReference type="InterPro" id="IPR001128">
    <property type="entry name" value="Cyt_P450"/>
</dbReference>
<evidence type="ECO:0000256" key="5">
    <source>
        <dbReference type="ARBA" id="ARBA00022723"/>
    </source>
</evidence>